<evidence type="ECO:0000313" key="8">
    <source>
        <dbReference type="EMBL" id="SHL42149.1"/>
    </source>
</evidence>
<dbReference type="InterPro" id="IPR023885">
    <property type="entry name" value="4Fe4S-binding_SPASM_dom"/>
</dbReference>
<dbReference type="SUPFAM" id="SSF102114">
    <property type="entry name" value="Radical SAM enzymes"/>
    <property type="match status" value="1"/>
</dbReference>
<comment type="similarity">
    <text evidence="6">Belongs to the radical SAM superfamily. Anaerobic sulfatase-maturating enzyme family.</text>
</comment>
<sequence length="372" mass="42878">MPPLGLLIKPSSGMCNLQCSYCFYRDITQYREKQNYGFITVETLENIIKKALAYAEGFCSFGYQGGEPTLIGTGFYKKAVELQNKYNSKGIKICNSIQTNGYQLNEEWAKFFKQNNFLVGLSLDGMKKTHDSCRRNARGEGTFTDIMAVTDIFDKYQVEYNLLTVVNSFTAKRVQEIYQFYRRKGFNYLQFIPCLDPIGDQGEKGEYTLEASDYGEFLIKLFDLWYRDYSLGRMVYIREFDNYVRILAGFPAESCGMNGRCSIQNVVEADGMVYPCDFYVLDSYKLASLNDSDFSEIWSSSNAKKFLEESVKPAEKCLDCRYYSLCRGGCRRYRVLSGKDGGSLNKFCTSYKMFFDADLQRLLELAEKVKKR</sequence>
<evidence type="ECO:0000256" key="5">
    <source>
        <dbReference type="ARBA" id="ARBA00023014"/>
    </source>
</evidence>
<dbReference type="SFLD" id="SFLDS00029">
    <property type="entry name" value="Radical_SAM"/>
    <property type="match status" value="1"/>
</dbReference>
<keyword evidence="5" id="KW-0411">Iron-sulfur</keyword>
<dbReference type="GO" id="GO:0016491">
    <property type="term" value="F:oxidoreductase activity"/>
    <property type="evidence" value="ECO:0007669"/>
    <property type="project" value="InterPro"/>
</dbReference>
<accession>A0A1M7AI35</accession>
<gene>
    <name evidence="8" type="ORF">SAMN02745136_04871</name>
</gene>
<keyword evidence="2" id="KW-0949">S-adenosyl-L-methionine</keyword>
<evidence type="ECO:0000256" key="1">
    <source>
        <dbReference type="ARBA" id="ARBA00001966"/>
    </source>
</evidence>
<reference evidence="8 9" key="1">
    <citation type="submission" date="2016-11" db="EMBL/GenBank/DDBJ databases">
        <authorList>
            <person name="Jaros S."/>
            <person name="Januszkiewicz K."/>
            <person name="Wedrychowicz H."/>
        </authorList>
    </citation>
    <scope>NUCLEOTIDE SEQUENCE [LARGE SCALE GENOMIC DNA]</scope>
    <source>
        <strain evidence="8 9">DSM 15929</strain>
    </source>
</reference>
<dbReference type="GO" id="GO:0051536">
    <property type="term" value="F:iron-sulfur cluster binding"/>
    <property type="evidence" value="ECO:0007669"/>
    <property type="project" value="UniProtKB-KW"/>
</dbReference>
<dbReference type="Pfam" id="PF04055">
    <property type="entry name" value="Radical_SAM"/>
    <property type="match status" value="1"/>
</dbReference>
<dbReference type="NCBIfam" id="NF010321">
    <property type="entry name" value="PRK13758.1"/>
    <property type="match status" value="1"/>
</dbReference>
<keyword evidence="4" id="KW-0408">Iron</keyword>
<dbReference type="PANTHER" id="PTHR43273:SF3">
    <property type="entry name" value="ANAEROBIC SULFATASE-MATURATING ENZYME HOMOLOG ASLB-RELATED"/>
    <property type="match status" value="1"/>
</dbReference>
<dbReference type="InterPro" id="IPR013785">
    <property type="entry name" value="Aldolase_TIM"/>
</dbReference>
<evidence type="ECO:0000259" key="7">
    <source>
        <dbReference type="PROSITE" id="PS51918"/>
    </source>
</evidence>
<feature type="domain" description="Radical SAM core" evidence="7">
    <location>
        <begin position="1"/>
        <end position="227"/>
    </location>
</feature>
<evidence type="ECO:0000256" key="2">
    <source>
        <dbReference type="ARBA" id="ARBA00022691"/>
    </source>
</evidence>
<dbReference type="OrthoDB" id="9808591at2"/>
<dbReference type="InterPro" id="IPR007197">
    <property type="entry name" value="rSAM"/>
</dbReference>
<dbReference type="Proteomes" id="UP000184386">
    <property type="component" value="Unassembled WGS sequence"/>
</dbReference>
<evidence type="ECO:0000256" key="3">
    <source>
        <dbReference type="ARBA" id="ARBA00022723"/>
    </source>
</evidence>
<dbReference type="STRING" id="1121322.SAMN02745136_04871"/>
<evidence type="ECO:0000313" key="9">
    <source>
        <dbReference type="Proteomes" id="UP000184386"/>
    </source>
</evidence>
<dbReference type="SFLD" id="SFLDG01384">
    <property type="entry name" value="thioether_bond_formation_requi"/>
    <property type="match status" value="1"/>
</dbReference>
<proteinExistence type="inferred from homology"/>
<dbReference type="NCBIfam" id="TIGR03942">
    <property type="entry name" value="sulfatase_rSAM"/>
    <property type="match status" value="1"/>
</dbReference>
<dbReference type="SFLD" id="SFLDF00289">
    <property type="entry name" value="anaerobic_Cys-type_sulfatase-m"/>
    <property type="match status" value="1"/>
</dbReference>
<dbReference type="AlphaFoldDB" id="A0A1M7AI35"/>
<organism evidence="8 9">
    <name type="scientific">Anaerocolumna jejuensis DSM 15929</name>
    <dbReference type="NCBI Taxonomy" id="1121322"/>
    <lineage>
        <taxon>Bacteria</taxon>
        <taxon>Bacillati</taxon>
        <taxon>Bacillota</taxon>
        <taxon>Clostridia</taxon>
        <taxon>Lachnospirales</taxon>
        <taxon>Lachnospiraceae</taxon>
        <taxon>Anaerocolumna</taxon>
    </lineage>
</organism>
<dbReference type="RefSeq" id="WP_073279791.1">
    <property type="nucleotide sequence ID" value="NZ_FRAC01000032.1"/>
</dbReference>
<dbReference type="InterPro" id="IPR023867">
    <property type="entry name" value="Sulphatase_maturase_rSAM"/>
</dbReference>
<dbReference type="Gene3D" id="3.20.20.70">
    <property type="entry name" value="Aldolase class I"/>
    <property type="match status" value="1"/>
</dbReference>
<evidence type="ECO:0000256" key="6">
    <source>
        <dbReference type="ARBA" id="ARBA00023601"/>
    </source>
</evidence>
<dbReference type="SFLD" id="SFLDG01386">
    <property type="entry name" value="main_SPASM_domain-containing"/>
    <property type="match status" value="1"/>
</dbReference>
<dbReference type="PANTHER" id="PTHR43273">
    <property type="entry name" value="ANAEROBIC SULFATASE-MATURATING ENZYME HOMOLOG ASLB-RELATED"/>
    <property type="match status" value="1"/>
</dbReference>
<dbReference type="SFLD" id="SFLDG01072">
    <property type="entry name" value="dehydrogenase_like"/>
    <property type="match status" value="1"/>
</dbReference>
<comment type="cofactor">
    <cofactor evidence="1">
        <name>[4Fe-4S] cluster</name>
        <dbReference type="ChEBI" id="CHEBI:49883"/>
    </cofactor>
</comment>
<dbReference type="InterPro" id="IPR058240">
    <property type="entry name" value="rSAM_sf"/>
</dbReference>
<dbReference type="CDD" id="cd01335">
    <property type="entry name" value="Radical_SAM"/>
    <property type="match status" value="1"/>
</dbReference>
<dbReference type="GO" id="GO:0046872">
    <property type="term" value="F:metal ion binding"/>
    <property type="evidence" value="ECO:0007669"/>
    <property type="project" value="UniProtKB-KW"/>
</dbReference>
<dbReference type="Pfam" id="PF13186">
    <property type="entry name" value="SPASM"/>
    <property type="match status" value="1"/>
</dbReference>
<dbReference type="EMBL" id="FRAC01000032">
    <property type="protein sequence ID" value="SHL42149.1"/>
    <property type="molecule type" value="Genomic_DNA"/>
</dbReference>
<dbReference type="SFLD" id="SFLDG01067">
    <property type="entry name" value="SPASM/twitch_domain_containing"/>
    <property type="match status" value="1"/>
</dbReference>
<dbReference type="InterPro" id="IPR034485">
    <property type="entry name" value="Anaerobic_Cys-type_sulfatase-m"/>
</dbReference>
<keyword evidence="9" id="KW-1185">Reference proteome</keyword>
<keyword evidence="3" id="KW-0479">Metal-binding</keyword>
<dbReference type="PROSITE" id="PS51918">
    <property type="entry name" value="RADICAL_SAM"/>
    <property type="match status" value="1"/>
</dbReference>
<dbReference type="NCBIfam" id="TIGR04085">
    <property type="entry name" value="rSAM_more_4Fe4S"/>
    <property type="match status" value="1"/>
</dbReference>
<protein>
    <recommendedName>
        <fullName evidence="7">Radical SAM core domain-containing protein</fullName>
    </recommendedName>
</protein>
<name>A0A1M7AI35_9FIRM</name>
<evidence type="ECO:0000256" key="4">
    <source>
        <dbReference type="ARBA" id="ARBA00023004"/>
    </source>
</evidence>